<dbReference type="WBParaSite" id="HDID_0000433301-mRNA-1">
    <property type="protein sequence ID" value="HDID_0000433301-mRNA-1"/>
    <property type="gene ID" value="HDID_0000433301"/>
</dbReference>
<feature type="region of interest" description="Disordered" evidence="1">
    <location>
        <begin position="109"/>
        <end position="137"/>
    </location>
</feature>
<reference evidence="4" key="1">
    <citation type="submission" date="2017-02" db="UniProtKB">
        <authorList>
            <consortium name="WormBaseParasite"/>
        </authorList>
    </citation>
    <scope>IDENTIFICATION</scope>
</reference>
<proteinExistence type="predicted"/>
<dbReference type="InterPro" id="IPR026847">
    <property type="entry name" value="VPS13"/>
</dbReference>
<evidence type="ECO:0000313" key="2">
    <source>
        <dbReference type="EMBL" id="VDL47530.1"/>
    </source>
</evidence>
<dbReference type="Proteomes" id="UP000274504">
    <property type="component" value="Unassembled WGS sequence"/>
</dbReference>
<evidence type="ECO:0000313" key="4">
    <source>
        <dbReference type="WBParaSite" id="HDID_0000433301-mRNA-1"/>
    </source>
</evidence>
<accession>A0A0R3SHB8</accession>
<gene>
    <name evidence="2" type="ORF">HDID_LOCUS4331</name>
</gene>
<dbReference type="GO" id="GO:0007005">
    <property type="term" value="P:mitochondrion organization"/>
    <property type="evidence" value="ECO:0007669"/>
    <property type="project" value="TreeGrafter"/>
</dbReference>
<dbReference type="OrthoDB" id="272810at2759"/>
<dbReference type="EMBL" id="UYSG01001618">
    <property type="protein sequence ID" value="VDL47530.1"/>
    <property type="molecule type" value="Genomic_DNA"/>
</dbReference>
<evidence type="ECO:0000313" key="3">
    <source>
        <dbReference type="Proteomes" id="UP000274504"/>
    </source>
</evidence>
<sequence>MGEFERGHCLESAGFLTEQLVLHFESKLRAQTLRIFGSVDALGNPLGLMSDLSSGISDLADMDFSGMVRNVAHGVSDSTAKVVGSMSHLVHTLSMDEHHQRRRMAIMSSPNRGTGSVGHLASSSSYNSSNSGLYTTEQPEEKLDEFELTAASSETGRLIQGIALAAEGIADGGGTSAPLKAGLRGFVHGMVGGVTSIVTQPIHGVCEEDSFKGFVYGVGRGLLGTVTKPVGGVLDLVSGAMTSLREAARPSSSGRPLRMRPRRALAIPLRSYSLAEAVGQLLLRRVITARPQGTSFKNQSSNVLVSLEDLNELSEGFSISRLLKASGQQFEDYMSEVVIRVCKCQSAGVSVIITNRAVWCLRNFSLAGVRLVSNPLFGNDSRNATSVMFVIPYIYLNAVCLSDRGPATHGESQSFSVSTVNVPKPENSYYLEFRMEKGRKNLRFDEVSWAQEVISELAEAHFRFVQSVMELRRDRPTDMTLRTHPLALPFAPSLITSPESTQNNEED</sequence>
<evidence type="ECO:0000256" key="1">
    <source>
        <dbReference type="SAM" id="MobiDB-lite"/>
    </source>
</evidence>
<dbReference type="PANTHER" id="PTHR16166:SF141">
    <property type="entry name" value="INTERMEMBRANE LIPID TRANSFER PROTEIN VPS13D"/>
    <property type="match status" value="1"/>
</dbReference>
<protein>
    <submittedName>
        <fullName evidence="4">VPS13_C domain-containing protein</fullName>
    </submittedName>
</protein>
<dbReference type="GO" id="GO:0045053">
    <property type="term" value="P:protein retention in Golgi apparatus"/>
    <property type="evidence" value="ECO:0007669"/>
    <property type="project" value="TreeGrafter"/>
</dbReference>
<reference evidence="2 3" key="2">
    <citation type="submission" date="2018-11" db="EMBL/GenBank/DDBJ databases">
        <authorList>
            <consortium name="Pathogen Informatics"/>
        </authorList>
    </citation>
    <scope>NUCLEOTIDE SEQUENCE [LARGE SCALE GENOMIC DNA]</scope>
</reference>
<name>A0A0R3SHB8_HYMDI</name>
<organism evidence="4">
    <name type="scientific">Hymenolepis diminuta</name>
    <name type="common">Rat tapeworm</name>
    <dbReference type="NCBI Taxonomy" id="6216"/>
    <lineage>
        <taxon>Eukaryota</taxon>
        <taxon>Metazoa</taxon>
        <taxon>Spiralia</taxon>
        <taxon>Lophotrochozoa</taxon>
        <taxon>Platyhelminthes</taxon>
        <taxon>Cestoda</taxon>
        <taxon>Eucestoda</taxon>
        <taxon>Cyclophyllidea</taxon>
        <taxon>Hymenolepididae</taxon>
        <taxon>Hymenolepis</taxon>
    </lineage>
</organism>
<dbReference type="GO" id="GO:0006623">
    <property type="term" value="P:protein targeting to vacuole"/>
    <property type="evidence" value="ECO:0007669"/>
    <property type="project" value="TreeGrafter"/>
</dbReference>
<dbReference type="PANTHER" id="PTHR16166">
    <property type="entry name" value="VACUOLAR PROTEIN SORTING-ASSOCIATED PROTEIN VPS13"/>
    <property type="match status" value="1"/>
</dbReference>
<dbReference type="AlphaFoldDB" id="A0A0R3SHB8"/>
<feature type="compositionally biased region" description="Low complexity" evidence="1">
    <location>
        <begin position="122"/>
        <end position="131"/>
    </location>
</feature>